<feature type="transmembrane region" description="Helical" evidence="1">
    <location>
        <begin position="69"/>
        <end position="89"/>
    </location>
</feature>
<accession>A0A3P6TMK8</accession>
<dbReference type="AlphaFoldDB" id="A0A3P6TMK8"/>
<keyword evidence="1" id="KW-0472">Membrane</keyword>
<evidence type="ECO:0000313" key="2">
    <source>
        <dbReference type="EMBL" id="VDK84639.1"/>
    </source>
</evidence>
<reference evidence="2 3" key="1">
    <citation type="submission" date="2018-11" db="EMBL/GenBank/DDBJ databases">
        <authorList>
            <consortium name="Pathogen Informatics"/>
        </authorList>
    </citation>
    <scope>NUCLEOTIDE SEQUENCE [LARGE SCALE GENOMIC DNA]</scope>
</reference>
<organism evidence="2 3">
    <name type="scientific">Cylicostephanus goldi</name>
    <name type="common">Nematode worm</name>
    <dbReference type="NCBI Taxonomy" id="71465"/>
    <lineage>
        <taxon>Eukaryota</taxon>
        <taxon>Metazoa</taxon>
        <taxon>Ecdysozoa</taxon>
        <taxon>Nematoda</taxon>
        <taxon>Chromadorea</taxon>
        <taxon>Rhabditida</taxon>
        <taxon>Rhabditina</taxon>
        <taxon>Rhabditomorpha</taxon>
        <taxon>Strongyloidea</taxon>
        <taxon>Strongylidae</taxon>
        <taxon>Cylicostephanus</taxon>
    </lineage>
</organism>
<sequence length="184" mass="21466">MKRCINLIILSWVVFILMISYTLGVSALVKIPALNEWSGCKMESCIRAMYRNVGEANFKPGYVFRSRNFVTTGVYFFTIIVFAITVLLIRRAQRFVDSFKRDSNNSEGGRRVRFPLWKLALNVATFAFLYLLYVIWCIGLLLNTDQCYFQRNYPEMMRLLGIVRLSLLLRIIVDPILSFLTDFQ</sequence>
<keyword evidence="3" id="KW-1185">Reference proteome</keyword>
<keyword evidence="1" id="KW-1133">Transmembrane helix</keyword>
<dbReference type="EMBL" id="UYRV01030353">
    <property type="protein sequence ID" value="VDK84639.1"/>
    <property type="molecule type" value="Genomic_DNA"/>
</dbReference>
<gene>
    <name evidence="2" type="ORF">CGOC_LOCUS8327</name>
</gene>
<feature type="transmembrane region" description="Helical" evidence="1">
    <location>
        <begin position="119"/>
        <end position="142"/>
    </location>
</feature>
<feature type="transmembrane region" description="Helical" evidence="1">
    <location>
        <begin position="162"/>
        <end position="180"/>
    </location>
</feature>
<proteinExistence type="predicted"/>
<name>A0A3P6TMK8_CYLGO</name>
<feature type="non-terminal residue" evidence="2">
    <location>
        <position position="184"/>
    </location>
</feature>
<feature type="transmembrane region" description="Helical" evidence="1">
    <location>
        <begin position="7"/>
        <end position="29"/>
    </location>
</feature>
<dbReference type="OrthoDB" id="5835578at2759"/>
<evidence type="ECO:0000313" key="3">
    <source>
        <dbReference type="Proteomes" id="UP000271889"/>
    </source>
</evidence>
<dbReference type="Proteomes" id="UP000271889">
    <property type="component" value="Unassembled WGS sequence"/>
</dbReference>
<keyword evidence="1" id="KW-0812">Transmembrane</keyword>
<evidence type="ECO:0000256" key="1">
    <source>
        <dbReference type="SAM" id="Phobius"/>
    </source>
</evidence>
<protein>
    <submittedName>
        <fullName evidence="2">Uncharacterized protein</fullName>
    </submittedName>
</protein>